<evidence type="ECO:0000256" key="1">
    <source>
        <dbReference type="SAM" id="MobiDB-lite"/>
    </source>
</evidence>
<feature type="region of interest" description="Disordered" evidence="1">
    <location>
        <begin position="609"/>
        <end position="629"/>
    </location>
</feature>
<keyword evidence="2" id="KW-0472">Membrane</keyword>
<organism evidence="3 4">
    <name type="scientific">Thermogemmata fonticola</name>
    <dbReference type="NCBI Taxonomy" id="2755323"/>
    <lineage>
        <taxon>Bacteria</taxon>
        <taxon>Pseudomonadati</taxon>
        <taxon>Planctomycetota</taxon>
        <taxon>Planctomycetia</taxon>
        <taxon>Gemmatales</taxon>
        <taxon>Gemmataceae</taxon>
        <taxon>Thermogemmata</taxon>
    </lineage>
</organism>
<protein>
    <submittedName>
        <fullName evidence="3">Uncharacterized protein</fullName>
    </submittedName>
</protein>
<name>A0A7V8VEU0_9BACT</name>
<keyword evidence="4" id="KW-1185">Reference proteome</keyword>
<gene>
    <name evidence="3" type="ORF">H0921_11260</name>
</gene>
<feature type="transmembrane region" description="Helical" evidence="2">
    <location>
        <begin position="483"/>
        <end position="505"/>
    </location>
</feature>
<sequence length="629" mass="71202">MSAPPARSPSSAALAQLRQWCEQVLAAVHQVFGDHPPAPAIRQLCRQVLEEAQLLLARTATVAVSVVLLGRTASGKGWLARCFLRDPALRSAIPSGQNSADRSAHLLWIGPQPPPQREEGEQYLPASAEQMLDLGVPYCLGDAPGFSTYGEAAERLHRRALASAALKILVLPQESLRDAGVVQLLRQLPAARVLPAIRFRNQPGQTQPREQTYQDVLHHYQLWQQAAPATRLLSPLWIPDADCYAPHDPNQAITYTQKLLQDTLTPLLADSQQRQQALEAEIHARHEQLRRSVEQHLEEFRQRLQPILAKIDDTLYSLPPQLTRQMFGEDVPLAALVRVRLRAHIFHYTPPWCFPYRSILGLLILTSNAWDRLIFTLTGSIPSLVAVVWQSWKNVRTMGKAMARQRLPLAAYLQQQAREALAVPLQRLRQTLAAWRDEEVRPEQDSYQEVKVRIAGLDEFQNRCRSLLEQTLAEHTARRRSPWLFALFATLAFLFFFSGPVVVIYRQYIETLWQVFRGEPVSWSDFPRPDFSMIFTSFILSVIPVALIAMIALTGFTRRRLVEHLASSFRQKIDAVTKQWQQQAMLRLELHDPQWEAVQRLLHLDGVAAERKPPESASSAAAKPPPSES</sequence>
<evidence type="ECO:0000256" key="2">
    <source>
        <dbReference type="SAM" id="Phobius"/>
    </source>
</evidence>
<proteinExistence type="predicted"/>
<keyword evidence="2" id="KW-0812">Transmembrane</keyword>
<dbReference type="RefSeq" id="WP_194538179.1">
    <property type="nucleotide sequence ID" value="NZ_JACEFB010000007.1"/>
</dbReference>
<evidence type="ECO:0000313" key="4">
    <source>
        <dbReference type="Proteomes" id="UP000542342"/>
    </source>
</evidence>
<reference evidence="3 4" key="1">
    <citation type="submission" date="2020-07" db="EMBL/GenBank/DDBJ databases">
        <title>Thermogemmata thermophila gen. nov., sp. nov., a novel moderate thermophilic planctomycete from a Kamchatka hot spring.</title>
        <authorList>
            <person name="Elcheninov A.G."/>
            <person name="Podosokorskaya O.A."/>
            <person name="Kovaleva O.L."/>
            <person name="Novikov A."/>
            <person name="Bonch-Osmolovskaya E.A."/>
            <person name="Toshchakov S.V."/>
            <person name="Kublanov I.V."/>
        </authorList>
    </citation>
    <scope>NUCLEOTIDE SEQUENCE [LARGE SCALE GENOMIC DNA]</scope>
    <source>
        <strain evidence="3 4">2918</strain>
    </source>
</reference>
<dbReference type="Proteomes" id="UP000542342">
    <property type="component" value="Unassembled WGS sequence"/>
</dbReference>
<keyword evidence="2" id="KW-1133">Transmembrane helix</keyword>
<comment type="caution">
    <text evidence="3">The sequence shown here is derived from an EMBL/GenBank/DDBJ whole genome shotgun (WGS) entry which is preliminary data.</text>
</comment>
<feature type="transmembrane region" description="Helical" evidence="2">
    <location>
        <begin position="373"/>
        <end position="392"/>
    </location>
</feature>
<dbReference type="AlphaFoldDB" id="A0A7V8VEU0"/>
<accession>A0A7V8VEU0</accession>
<dbReference type="EMBL" id="JACEFB010000007">
    <property type="protein sequence ID" value="MBA2226738.1"/>
    <property type="molecule type" value="Genomic_DNA"/>
</dbReference>
<evidence type="ECO:0000313" key="3">
    <source>
        <dbReference type="EMBL" id="MBA2226738.1"/>
    </source>
</evidence>
<feature type="transmembrane region" description="Helical" evidence="2">
    <location>
        <begin position="531"/>
        <end position="553"/>
    </location>
</feature>